<dbReference type="OrthoDB" id="6512834at2759"/>
<gene>
    <name evidence="1" type="ORF">KOW79_016880</name>
</gene>
<dbReference type="EMBL" id="JAHKSW010000020">
    <property type="protein sequence ID" value="KAG7319737.1"/>
    <property type="molecule type" value="Genomic_DNA"/>
</dbReference>
<dbReference type="AlphaFoldDB" id="A0A9D3NCK1"/>
<keyword evidence="2" id="KW-1185">Reference proteome</keyword>
<sequence>MKIITGCSSKWGDTTEGDVGIVNQFQQVYCEFNRVVEKHLREDLFDAFDRLSSSLLDIFRKEKGLVAQLLSELLHQTKRRSYSISMYMKHDCRLLVSSFLRESITRNAAQCRESSRDSCPSDAHS</sequence>
<comment type="caution">
    <text evidence="1">The sequence shown here is derived from an EMBL/GenBank/DDBJ whole genome shotgun (WGS) entry which is preliminary data.</text>
</comment>
<evidence type="ECO:0000313" key="2">
    <source>
        <dbReference type="Proteomes" id="UP000824219"/>
    </source>
</evidence>
<reference evidence="1 2" key="1">
    <citation type="submission" date="2021-06" db="EMBL/GenBank/DDBJ databases">
        <title>Chromosome-level genome assembly of the red-tail catfish (Hemibagrus wyckioides).</title>
        <authorList>
            <person name="Shao F."/>
        </authorList>
    </citation>
    <scope>NUCLEOTIDE SEQUENCE [LARGE SCALE GENOMIC DNA]</scope>
    <source>
        <strain evidence="1">EC202008001</strain>
        <tissue evidence="1">Blood</tissue>
    </source>
</reference>
<protein>
    <submittedName>
        <fullName evidence="1">Uncharacterized protein</fullName>
    </submittedName>
</protein>
<organism evidence="1 2">
    <name type="scientific">Hemibagrus wyckioides</name>
    <dbReference type="NCBI Taxonomy" id="337641"/>
    <lineage>
        <taxon>Eukaryota</taxon>
        <taxon>Metazoa</taxon>
        <taxon>Chordata</taxon>
        <taxon>Craniata</taxon>
        <taxon>Vertebrata</taxon>
        <taxon>Euteleostomi</taxon>
        <taxon>Actinopterygii</taxon>
        <taxon>Neopterygii</taxon>
        <taxon>Teleostei</taxon>
        <taxon>Ostariophysi</taxon>
        <taxon>Siluriformes</taxon>
        <taxon>Bagridae</taxon>
        <taxon>Hemibagrus</taxon>
    </lineage>
</organism>
<dbReference type="Proteomes" id="UP000824219">
    <property type="component" value="Linkage Group LG20"/>
</dbReference>
<proteinExistence type="predicted"/>
<evidence type="ECO:0000313" key="1">
    <source>
        <dbReference type="EMBL" id="KAG7319737.1"/>
    </source>
</evidence>
<name>A0A9D3NCK1_9TELE</name>
<accession>A0A9D3NCK1</accession>